<evidence type="ECO:0000313" key="9">
    <source>
        <dbReference type="EMBL" id="RHY86944.1"/>
    </source>
</evidence>
<evidence type="ECO:0000313" key="12">
    <source>
        <dbReference type="Proteomes" id="UP000285712"/>
    </source>
</evidence>
<keyword evidence="4 6" id="KW-0720">Serine protease</keyword>
<protein>
    <recommendedName>
        <fullName evidence="6">Prolyl endopeptidase</fullName>
        <ecNumber evidence="6">3.4.21.-</ecNumber>
    </recommendedName>
</protein>
<dbReference type="GO" id="GO:0006508">
    <property type="term" value="P:proteolysis"/>
    <property type="evidence" value="ECO:0007669"/>
    <property type="project" value="UniProtKB-KW"/>
</dbReference>
<feature type="domain" description="Peptidase S9A N-terminal" evidence="8">
    <location>
        <begin position="52"/>
        <end position="191"/>
    </location>
</feature>
<accession>A0A3R6XNA6</accession>
<evidence type="ECO:0000313" key="11">
    <source>
        <dbReference type="Proteomes" id="UP000285430"/>
    </source>
</evidence>
<evidence type="ECO:0000256" key="6">
    <source>
        <dbReference type="RuleBase" id="RU368024"/>
    </source>
</evidence>
<sequence length="494" mass="56286">MQANLGAIAALDMTTTASLTPPVLEKRPKNVPFGKVPGENRGKQPMEPIIYLEDPYYYVRDDTRTNTEILDHLKAENAYTKAALSHLDDLQDELYKELLCHVQETDQTAPYPHGDFVYYTRTEEGKAYHFHCRQPRHDVGAEEILLDVNKLAEGHAYYGVRSVEVSPDHKLLAYSVDFMAYQTYDIYIKGVQYTVEHWQNELLISTNRDGDVNFKLMSVPLHIVLDKQKAAQNSQWTPVFSYDPTVKVESVICFESFFVLNGRQDSLTQRWICGRDSNNSTWHRTRLNMPETIYSLGTAKNVEYATTKFRYTYSSLTTPVQTVEYDFISNKTVILKETPVPYYDRERVEATASDGTTIPMSVIYRKDKKKAEGNPQALHLYGYEAAKYLTKMTTFTDFIACAEHLIATKVTSPSHMTCEGSSAGGLLIGAVLNMRPDLFIAVAKLRDLKTDNNQVLLKMDLDGGHMSVSERYQLLKKKAVELSFLLDQLKCHEK</sequence>
<dbReference type="VEuPathDB" id="FungiDB:H257_15504"/>
<dbReference type="PRINTS" id="PR00862">
    <property type="entry name" value="PROLIGOPTASE"/>
</dbReference>
<dbReference type="InterPro" id="IPR029058">
    <property type="entry name" value="AB_hydrolase_fold"/>
</dbReference>
<dbReference type="GO" id="GO:0004252">
    <property type="term" value="F:serine-type endopeptidase activity"/>
    <property type="evidence" value="ECO:0007669"/>
    <property type="project" value="UniProtKB-UniRule"/>
</dbReference>
<name>A0A3R6XNA6_APHAT</name>
<evidence type="ECO:0000256" key="5">
    <source>
        <dbReference type="ARBA" id="ARBA00045448"/>
    </source>
</evidence>
<dbReference type="InterPro" id="IPR023302">
    <property type="entry name" value="Pept_S9A_N"/>
</dbReference>
<dbReference type="EMBL" id="QUTG01004874">
    <property type="protein sequence ID" value="RHY86944.1"/>
    <property type="molecule type" value="Genomic_DNA"/>
</dbReference>
<reference evidence="11 12" key="1">
    <citation type="submission" date="2018-08" db="EMBL/GenBank/DDBJ databases">
        <title>Aphanomyces genome sequencing and annotation.</title>
        <authorList>
            <person name="Minardi D."/>
            <person name="Oidtmann B."/>
            <person name="Van Der Giezen M."/>
            <person name="Studholme D.J."/>
        </authorList>
    </citation>
    <scope>NUCLEOTIDE SEQUENCE [LARGE SCALE GENOMIC DNA]</scope>
    <source>
        <strain evidence="10 11">Da</strain>
        <strain evidence="9 12">Sv</strain>
    </source>
</reference>
<organism evidence="9 12">
    <name type="scientific">Aphanomyces astaci</name>
    <name type="common">Crayfish plague agent</name>
    <dbReference type="NCBI Taxonomy" id="112090"/>
    <lineage>
        <taxon>Eukaryota</taxon>
        <taxon>Sar</taxon>
        <taxon>Stramenopiles</taxon>
        <taxon>Oomycota</taxon>
        <taxon>Saprolegniomycetes</taxon>
        <taxon>Saprolegniales</taxon>
        <taxon>Verrucalvaceae</taxon>
        <taxon>Aphanomyces</taxon>
    </lineage>
</organism>
<evidence type="ECO:0000256" key="4">
    <source>
        <dbReference type="ARBA" id="ARBA00022825"/>
    </source>
</evidence>
<dbReference type="EC" id="3.4.21.-" evidence="6"/>
<dbReference type="EMBL" id="QUTH01004772">
    <property type="protein sequence ID" value="RHZ12256.1"/>
    <property type="molecule type" value="Genomic_DNA"/>
</dbReference>
<evidence type="ECO:0000256" key="2">
    <source>
        <dbReference type="ARBA" id="ARBA00022670"/>
    </source>
</evidence>
<dbReference type="Pfam" id="PF02897">
    <property type="entry name" value="Peptidase_S9_N"/>
    <property type="match status" value="1"/>
</dbReference>
<evidence type="ECO:0000259" key="8">
    <source>
        <dbReference type="Pfam" id="PF02897"/>
    </source>
</evidence>
<gene>
    <name evidence="9" type="ORF">DYB35_009886</name>
    <name evidence="10" type="ORF">DYB37_008984</name>
</gene>
<dbReference type="SUPFAM" id="SSF53474">
    <property type="entry name" value="alpha/beta-Hydrolases"/>
    <property type="match status" value="1"/>
</dbReference>
<evidence type="ECO:0000313" key="10">
    <source>
        <dbReference type="EMBL" id="RHZ12256.1"/>
    </source>
</evidence>
<dbReference type="Gene3D" id="3.40.50.1820">
    <property type="entry name" value="alpha/beta hydrolase"/>
    <property type="match status" value="2"/>
</dbReference>
<proteinExistence type="inferred from homology"/>
<dbReference type="InterPro" id="IPR051543">
    <property type="entry name" value="Serine_Peptidase_S9A"/>
</dbReference>
<evidence type="ECO:0000256" key="1">
    <source>
        <dbReference type="ARBA" id="ARBA00005228"/>
    </source>
</evidence>
<comment type="caution">
    <text evidence="9">The sequence shown here is derived from an EMBL/GenBank/DDBJ whole genome shotgun (WGS) entry which is preliminary data.</text>
</comment>
<dbReference type="PANTHER" id="PTHR11757">
    <property type="entry name" value="PROTEASE FAMILY S9A OLIGOPEPTIDASE"/>
    <property type="match status" value="1"/>
</dbReference>
<dbReference type="Proteomes" id="UP000285430">
    <property type="component" value="Unassembled WGS sequence"/>
</dbReference>
<dbReference type="InterPro" id="IPR002470">
    <property type="entry name" value="Peptidase_S9A"/>
</dbReference>
<dbReference type="Proteomes" id="UP000285712">
    <property type="component" value="Unassembled WGS sequence"/>
</dbReference>
<evidence type="ECO:0000256" key="3">
    <source>
        <dbReference type="ARBA" id="ARBA00022801"/>
    </source>
</evidence>
<evidence type="ECO:0000259" key="7">
    <source>
        <dbReference type="Pfam" id="PF00326"/>
    </source>
</evidence>
<dbReference type="PANTHER" id="PTHR11757:SF19">
    <property type="entry name" value="PROLYL ENDOPEPTIDASE-LIKE"/>
    <property type="match status" value="1"/>
</dbReference>
<keyword evidence="2 6" id="KW-0645">Protease</keyword>
<feature type="domain" description="Peptidase S9 prolyl oligopeptidase catalytic" evidence="7">
    <location>
        <begin position="383"/>
        <end position="443"/>
    </location>
</feature>
<keyword evidence="3 6" id="KW-0378">Hydrolase</keyword>
<dbReference type="Pfam" id="PF00326">
    <property type="entry name" value="Peptidase_S9"/>
    <property type="match status" value="1"/>
</dbReference>
<dbReference type="InterPro" id="IPR001375">
    <property type="entry name" value="Peptidase_S9_cat"/>
</dbReference>
<comment type="function">
    <text evidence="5">Serine peptidase whose precise substrate specificity remains unclear. Does not cleave peptides after a arginine or lysine residue. Regulates trans-Golgi network morphology and sorting by regulating the membrane binding of the AP-1 complex. May play a role in the regulation of synaptic vesicle exocytosis.</text>
</comment>
<dbReference type="AlphaFoldDB" id="A0A3R6XNA6"/>
<comment type="similarity">
    <text evidence="1 6">Belongs to the peptidase S9A family.</text>
</comment>
<dbReference type="SUPFAM" id="SSF50993">
    <property type="entry name" value="Peptidase/esterase 'gauge' domain"/>
    <property type="match status" value="2"/>
</dbReference>
<dbReference type="Gene3D" id="2.130.10.120">
    <property type="entry name" value="Prolyl oligopeptidase, N-terminal domain"/>
    <property type="match status" value="2"/>
</dbReference>